<name>A0A9Q6WLJ5_9BURK</name>
<organism evidence="7 8">
    <name type="scientific">Paraburkholderia caribensis</name>
    <dbReference type="NCBI Taxonomy" id="75105"/>
    <lineage>
        <taxon>Bacteria</taxon>
        <taxon>Pseudomonadati</taxon>
        <taxon>Pseudomonadota</taxon>
        <taxon>Betaproteobacteria</taxon>
        <taxon>Burkholderiales</taxon>
        <taxon>Burkholderiaceae</taxon>
        <taxon>Paraburkholderia</taxon>
    </lineage>
</organism>
<keyword evidence="1" id="KW-0489">Methyltransferase</keyword>
<dbReference type="Pfam" id="PF05045">
    <property type="entry name" value="RgpF"/>
    <property type="match status" value="1"/>
</dbReference>
<dbReference type="Gene3D" id="3.40.50.150">
    <property type="entry name" value="Vaccinia Virus protein VP39"/>
    <property type="match status" value="1"/>
</dbReference>
<dbReference type="Gene3D" id="3.40.50.2000">
    <property type="entry name" value="Glycogen Phosphorylase B"/>
    <property type="match status" value="1"/>
</dbReference>
<dbReference type="InterPro" id="IPR029063">
    <property type="entry name" value="SAM-dependent_MTases_sf"/>
</dbReference>
<feature type="coiled-coil region" evidence="4">
    <location>
        <begin position="252"/>
        <end position="321"/>
    </location>
</feature>
<dbReference type="InterPro" id="IPR007739">
    <property type="entry name" value="RgpF"/>
</dbReference>
<gene>
    <name evidence="7" type="ORF">A9O66_13105</name>
</gene>
<feature type="domain" description="Methyltransferase type 11" evidence="6">
    <location>
        <begin position="42"/>
        <end position="136"/>
    </location>
</feature>
<dbReference type="SUPFAM" id="SSF53335">
    <property type="entry name" value="S-adenosyl-L-methionine-dependent methyltransferases"/>
    <property type="match status" value="1"/>
</dbReference>
<dbReference type="InterPro" id="IPR013216">
    <property type="entry name" value="Methyltransf_11"/>
</dbReference>
<evidence type="ECO:0000259" key="6">
    <source>
        <dbReference type="Pfam" id="PF08241"/>
    </source>
</evidence>
<evidence type="ECO:0000256" key="2">
    <source>
        <dbReference type="ARBA" id="ARBA00022679"/>
    </source>
</evidence>
<evidence type="ECO:0000256" key="3">
    <source>
        <dbReference type="ARBA" id="ARBA00022691"/>
    </source>
</evidence>
<evidence type="ECO:0008006" key="9">
    <source>
        <dbReference type="Google" id="ProtNLM"/>
    </source>
</evidence>
<evidence type="ECO:0000313" key="8">
    <source>
        <dbReference type="Proteomes" id="UP000509548"/>
    </source>
</evidence>
<dbReference type="Pfam" id="PF08241">
    <property type="entry name" value="Methyltransf_11"/>
    <property type="match status" value="1"/>
</dbReference>
<evidence type="ECO:0000313" key="7">
    <source>
        <dbReference type="EMBL" id="QLB63240.1"/>
    </source>
</evidence>
<keyword evidence="3" id="KW-0949">S-adenosyl-L-methionine</keyword>
<dbReference type="GO" id="GO:0032259">
    <property type="term" value="P:methylation"/>
    <property type="evidence" value="ECO:0007669"/>
    <property type="project" value="UniProtKB-KW"/>
</dbReference>
<dbReference type="InterPro" id="IPR001296">
    <property type="entry name" value="Glyco_trans_1"/>
</dbReference>
<accession>A0A9Q6WLJ5</accession>
<dbReference type="PANTHER" id="PTHR43464">
    <property type="entry name" value="METHYLTRANSFERASE"/>
    <property type="match status" value="1"/>
</dbReference>
<evidence type="ECO:0000256" key="4">
    <source>
        <dbReference type="SAM" id="Coils"/>
    </source>
</evidence>
<dbReference type="Proteomes" id="UP000509548">
    <property type="component" value="Chromosome 1"/>
</dbReference>
<proteinExistence type="predicted"/>
<keyword evidence="2" id="KW-0808">Transferase</keyword>
<dbReference type="EMBL" id="CP015958">
    <property type="protein sequence ID" value="QLB63240.1"/>
    <property type="molecule type" value="Genomic_DNA"/>
</dbReference>
<sequence length="1200" mass="132322">MTAQLPPTGERFLPEFMPGEIALEHQHRYHVAAALARGLDVLDVASGEGYGSRLLADVARSVVGVDVDADAVEFATRKYGAATNLRFAEGSCSALPLADASVDLVVSFETIEHHDQHEAMLAEIKRVLRPGGVLVISSPDKHEYSDVPNYRNPFHVKELYRGEFEALLGRWFQSHRMYGQRVRFASTLFDLKHEYGKEGTIANYVVDDGSGAIEMSDSIIAPRYFVAVATDNAVVPELASGTFAETRGDSRIEQLARDLEASRLQVDATQQQLSGVQNQNQAAKDEARRLRREIDEWRKHADALQARVDGQEGALRQLAEQHAKQLKDAHDLGLGEAETKVVVATAALERELGMMRAALSDRDAQMQRIVRSISWRVTRPLRVGRRIASKLKARTVPAEASPSGAREPVVTAEFNEAYYLRRYADVARTGVDPYQHFISFGRAEGRKGVPPKLLLREVHHPDENRSTRPTVLVVSHEATRTGAPILAWNICRQLREHYQVVVLLLGKGTLVDAFDEVCDAVAGPYSPEERDPIGLSAVMSGLCAKYTFDFAIVNSIASRAVLQSLAEQYIPSTLLVHEFFKFHCSPDELVDAFAWAGQVVFSASIVRNSADIERTHPAVPRSHILPQGKSLIPAEPAGTKARKRADVDAAARIDALRKKIVGDRSQKPFVVLGAGTIEYRKGVDLFVATAAEIKRAAPEADIVMVWVGGVVPNYRQYAEFVATQVEQSDLDDRVVFVGETPDLEELYRFADVCFISSRLDPLPNIALDAVTAGLPVLSFAGATGVAENFAGDPQLEQCVVPFLSVADAAGRIIELYQVPAARQALSDRMIRLAAERFDMSRYVDELVSLSQRGRKLVEQERQDIEALMAGQDFAEWFYLPTGSLTSRADAIQQFVKSAQGGVYVRKPAPGFYPHRYAAQHDLGPAIANPFAHYIAAGKPAGDWQEPLLDVSEARPVHTGAVRVAVHIHAFYQDLLADIVRRLALNDLRADLFVSVPSEQTAAQAREVLGAYRQGSHVVRVVPNRGRDIGPFFTEFGAELSQYDVVGHFHTKKSVHVDPNSDLVRNWVNHLMETLVGGRHRAAERIVSAFADDAKLGLVFADDPHQIGWDKNLPFGKSLGKALGLAVLPEQFFPFPVGTMFWARPEALKPLFELGLDWDDYPSEPLPIDGSMLHAIERLLPGVAQHAGFGRRLTYAPGITR</sequence>
<dbReference type="GO" id="GO:0008757">
    <property type="term" value="F:S-adenosylmethionine-dependent methyltransferase activity"/>
    <property type="evidence" value="ECO:0007669"/>
    <property type="project" value="InterPro"/>
</dbReference>
<dbReference type="SUPFAM" id="SSF53756">
    <property type="entry name" value="UDP-Glycosyltransferase/glycogen phosphorylase"/>
    <property type="match status" value="1"/>
</dbReference>
<dbReference type="AlphaFoldDB" id="A0A9Q6WLJ5"/>
<dbReference type="Pfam" id="PF00534">
    <property type="entry name" value="Glycos_transf_1"/>
    <property type="match status" value="1"/>
</dbReference>
<reference evidence="7 8" key="1">
    <citation type="journal article" date="2014" name="Genome Announc.">
        <title>Draft Genome Sequence of the Haloacid-Degrading Burkholderia caribensis Strain MBA4.</title>
        <authorList>
            <person name="Pan Y."/>
            <person name="Kong K.F."/>
            <person name="Tsang J.S."/>
        </authorList>
    </citation>
    <scope>NUCLEOTIDE SEQUENCE [LARGE SCALE GENOMIC DNA]</scope>
    <source>
        <strain evidence="7 8">852011</strain>
    </source>
</reference>
<evidence type="ECO:0000259" key="5">
    <source>
        <dbReference type="Pfam" id="PF00534"/>
    </source>
</evidence>
<protein>
    <recommendedName>
        <fullName evidence="9">Methyltransferase type 11</fullName>
    </recommendedName>
</protein>
<keyword evidence="4" id="KW-0175">Coiled coil</keyword>
<dbReference type="CDD" id="cd02440">
    <property type="entry name" value="AdoMet_MTases"/>
    <property type="match status" value="1"/>
</dbReference>
<feature type="domain" description="Glycosyl transferase family 1" evidence="5">
    <location>
        <begin position="664"/>
        <end position="826"/>
    </location>
</feature>
<dbReference type="CDD" id="cd03801">
    <property type="entry name" value="GT4_PimA-like"/>
    <property type="match status" value="1"/>
</dbReference>
<evidence type="ECO:0000256" key="1">
    <source>
        <dbReference type="ARBA" id="ARBA00022603"/>
    </source>
</evidence>
<dbReference type="PANTHER" id="PTHR43464:SF19">
    <property type="entry name" value="UBIQUINONE BIOSYNTHESIS O-METHYLTRANSFERASE, MITOCHONDRIAL"/>
    <property type="match status" value="1"/>
</dbReference>
<dbReference type="RefSeq" id="WP_233477690.1">
    <property type="nucleotide sequence ID" value="NZ_CP015958.1"/>
</dbReference>